<reference evidence="2" key="1">
    <citation type="submission" date="2020-06" db="EMBL/GenBank/DDBJ databases">
        <title>Novel chitinolytic bacterium.</title>
        <authorList>
            <person name="Ungkulpasvich U."/>
            <person name="Kosugi A."/>
            <person name="Uke A."/>
        </authorList>
    </citation>
    <scope>NUCLEOTIDE SEQUENCE</scope>
    <source>
        <strain evidence="2">UUS1-1</strain>
    </source>
</reference>
<dbReference type="Proteomes" id="UP000657177">
    <property type="component" value="Unassembled WGS sequence"/>
</dbReference>
<feature type="transmembrane region" description="Helical" evidence="1">
    <location>
        <begin position="63"/>
        <end position="80"/>
    </location>
</feature>
<dbReference type="RefSeq" id="WP_181339315.1">
    <property type="nucleotide sequence ID" value="NZ_JAAKDE010000009.1"/>
</dbReference>
<evidence type="ECO:0008006" key="4">
    <source>
        <dbReference type="Google" id="ProtNLM"/>
    </source>
</evidence>
<protein>
    <recommendedName>
        <fullName evidence="4">4 TMS phage holin, superfamily IV</fullName>
    </recommendedName>
</protein>
<evidence type="ECO:0000256" key="1">
    <source>
        <dbReference type="SAM" id="Phobius"/>
    </source>
</evidence>
<evidence type="ECO:0000313" key="3">
    <source>
        <dbReference type="Proteomes" id="UP000657177"/>
    </source>
</evidence>
<feature type="transmembrane region" description="Helical" evidence="1">
    <location>
        <begin position="37"/>
        <end position="56"/>
    </location>
</feature>
<proteinExistence type="predicted"/>
<keyword evidence="1" id="KW-0812">Transmembrane</keyword>
<name>A0A8J6LMK6_9FIRM</name>
<feature type="transmembrane region" description="Helical" evidence="1">
    <location>
        <begin position="7"/>
        <end position="25"/>
    </location>
</feature>
<keyword evidence="3" id="KW-1185">Reference proteome</keyword>
<feature type="transmembrane region" description="Helical" evidence="1">
    <location>
        <begin position="86"/>
        <end position="104"/>
    </location>
</feature>
<evidence type="ECO:0000313" key="2">
    <source>
        <dbReference type="EMBL" id="MBA2132858.1"/>
    </source>
</evidence>
<sequence>MVNWNSGLLRMVFTFLSLFFLAYVLPGLSAYTVTHLLVVSILSAFLATIGETVVLADTPMKKGWLLFGVTALTIYFYAFVFMRERLSAVSVLLAAGLVAVLDYLQRIRVEAGAGRDVTGEGQAEPGPEQQE</sequence>
<keyword evidence="1" id="KW-1133">Transmembrane helix</keyword>
<dbReference type="EMBL" id="JAAKDE010000009">
    <property type="protein sequence ID" value="MBA2132858.1"/>
    <property type="molecule type" value="Genomic_DNA"/>
</dbReference>
<gene>
    <name evidence="2" type="ORF">G5B42_04790</name>
</gene>
<comment type="caution">
    <text evidence="2">The sequence shown here is derived from an EMBL/GenBank/DDBJ whole genome shotgun (WGS) entry which is preliminary data.</text>
</comment>
<accession>A0A8J6LMK6</accession>
<organism evidence="2 3">
    <name type="scientific">Capillibacterium thermochitinicola</name>
    <dbReference type="NCBI Taxonomy" id="2699427"/>
    <lineage>
        <taxon>Bacteria</taxon>
        <taxon>Bacillati</taxon>
        <taxon>Bacillota</taxon>
        <taxon>Capillibacterium</taxon>
    </lineage>
</organism>
<keyword evidence="1" id="KW-0472">Membrane</keyword>
<dbReference type="AlphaFoldDB" id="A0A8J6LMK6"/>